<dbReference type="InterPro" id="IPR032675">
    <property type="entry name" value="LRR_dom_sf"/>
</dbReference>
<dbReference type="PROSITE" id="PS50181">
    <property type="entry name" value="FBOX"/>
    <property type="match status" value="1"/>
</dbReference>
<dbReference type="PANTHER" id="PTHR34145:SF68">
    <property type="entry name" value="FBD DOMAIN-CONTAINING PROTEIN"/>
    <property type="match status" value="1"/>
</dbReference>
<dbReference type="OrthoDB" id="913396at2759"/>
<name>A0A830B1L9_9LAMI</name>
<sequence>MDVGTCSAKRHKGFNYSDTQHQKRKRTHKSDTTKPRKRERRLKGLNKHNSTGINDLPDCVLISILSRLGRKEAARTSVLSRRWRYLRFYSSGTLVFDNTDMFSSDDRAMFSLGIRANADMDLAARLETLRKRFIAWVNRVLKLHRRLTVDGLTICFSHLRYRCGRRPGYLDKWIYFAMHKQVKTLELNFARYFGAHTYYDFPNVDMLLSHSLDVNKFGFGSLKSLRLTGVDIRDEVVQYFLASCPYLEQLCIRGSESTEKVRVVDPLPNFKVLEISNCINIASLEISVVNLVSCTYQGKQITLPFKEIPNLSELTLGGNFARSFIYEPNNHSSYSAQMVKLTLNIIEQRLYKSLGNPSALPLLTKLEHLELNVESPVGYCLRFFTSLIKASPLLNEFKIKTAGFPLVDESYKCRHENLKAVKLSGYVGCSSEYEFIRRLLKIAPSLETVTIDTESEYYEQESWDCPTGRETGERTRMEAKQRAEKLKLEFTPRTRAGYVGRLSHFVFDDYALPRLCSLKHLKLNVDSPVGRSMYFFISLLNEFTIKISHTATIPEYKRVRFPKVLPEWSFLAIGSKKDDFSPHGLFEPRA</sequence>
<dbReference type="EMBL" id="BMAC01000005">
    <property type="protein sequence ID" value="GFP79209.1"/>
    <property type="molecule type" value="Genomic_DNA"/>
</dbReference>
<dbReference type="InterPro" id="IPR001810">
    <property type="entry name" value="F-box_dom"/>
</dbReference>
<dbReference type="Gene3D" id="3.80.10.10">
    <property type="entry name" value="Ribonuclease Inhibitor"/>
    <property type="match status" value="1"/>
</dbReference>
<accession>A0A830B1L9</accession>
<dbReference type="InterPro" id="IPR053781">
    <property type="entry name" value="F-box_AtFBL13-like"/>
</dbReference>
<dbReference type="InterPro" id="IPR053772">
    <property type="entry name" value="At1g61320/At1g61330-like"/>
</dbReference>
<dbReference type="InterPro" id="IPR055357">
    <property type="entry name" value="LRR_At1g61320_AtMIF1"/>
</dbReference>
<feature type="domain" description="F-box" evidence="2">
    <location>
        <begin position="50"/>
        <end position="99"/>
    </location>
</feature>
<organism evidence="3 4">
    <name type="scientific">Phtheirospermum japonicum</name>
    <dbReference type="NCBI Taxonomy" id="374723"/>
    <lineage>
        <taxon>Eukaryota</taxon>
        <taxon>Viridiplantae</taxon>
        <taxon>Streptophyta</taxon>
        <taxon>Embryophyta</taxon>
        <taxon>Tracheophyta</taxon>
        <taxon>Spermatophyta</taxon>
        <taxon>Magnoliopsida</taxon>
        <taxon>eudicotyledons</taxon>
        <taxon>Gunneridae</taxon>
        <taxon>Pentapetalae</taxon>
        <taxon>asterids</taxon>
        <taxon>lamiids</taxon>
        <taxon>Lamiales</taxon>
        <taxon>Orobanchaceae</taxon>
        <taxon>Orobanchaceae incertae sedis</taxon>
        <taxon>Phtheirospermum</taxon>
    </lineage>
</organism>
<comment type="caution">
    <text evidence="3">The sequence shown here is derived from an EMBL/GenBank/DDBJ whole genome shotgun (WGS) entry which is preliminary data.</text>
</comment>
<dbReference type="Pfam" id="PF23622">
    <property type="entry name" value="LRR_At1g61320_AtMIF1"/>
    <property type="match status" value="1"/>
</dbReference>
<dbReference type="PANTHER" id="PTHR34145">
    <property type="entry name" value="OS02G0105600 PROTEIN"/>
    <property type="match status" value="1"/>
</dbReference>
<evidence type="ECO:0000313" key="3">
    <source>
        <dbReference type="EMBL" id="GFP79209.1"/>
    </source>
</evidence>
<dbReference type="CDD" id="cd22160">
    <property type="entry name" value="F-box_AtFBL13-like"/>
    <property type="match status" value="1"/>
</dbReference>
<dbReference type="Pfam" id="PF00646">
    <property type="entry name" value="F-box"/>
    <property type="match status" value="1"/>
</dbReference>
<dbReference type="SUPFAM" id="SSF52047">
    <property type="entry name" value="RNI-like"/>
    <property type="match status" value="1"/>
</dbReference>
<protein>
    <submittedName>
        <fullName evidence="3">Putative F-box protein at3g58860</fullName>
    </submittedName>
</protein>
<proteinExistence type="predicted"/>
<dbReference type="Gene3D" id="1.20.1280.50">
    <property type="match status" value="1"/>
</dbReference>
<reference evidence="3" key="1">
    <citation type="submission" date="2020-07" db="EMBL/GenBank/DDBJ databases">
        <title>Ethylene signaling mediates host invasion by parasitic plants.</title>
        <authorList>
            <person name="Yoshida S."/>
        </authorList>
    </citation>
    <scope>NUCLEOTIDE SEQUENCE</scope>
    <source>
        <strain evidence="3">Okayama</strain>
    </source>
</reference>
<evidence type="ECO:0000256" key="1">
    <source>
        <dbReference type="SAM" id="MobiDB-lite"/>
    </source>
</evidence>
<evidence type="ECO:0000259" key="2">
    <source>
        <dbReference type="PROSITE" id="PS50181"/>
    </source>
</evidence>
<evidence type="ECO:0000313" key="4">
    <source>
        <dbReference type="Proteomes" id="UP000653305"/>
    </source>
</evidence>
<dbReference type="SUPFAM" id="SSF81383">
    <property type="entry name" value="F-box domain"/>
    <property type="match status" value="1"/>
</dbReference>
<dbReference type="Proteomes" id="UP000653305">
    <property type="component" value="Unassembled WGS sequence"/>
</dbReference>
<keyword evidence="4" id="KW-1185">Reference proteome</keyword>
<gene>
    <name evidence="3" type="ORF">PHJA_000064400</name>
</gene>
<dbReference type="AlphaFoldDB" id="A0A830B1L9"/>
<feature type="compositionally biased region" description="Basic residues" evidence="1">
    <location>
        <begin position="35"/>
        <end position="46"/>
    </location>
</feature>
<dbReference type="InterPro" id="IPR036047">
    <property type="entry name" value="F-box-like_dom_sf"/>
</dbReference>
<feature type="region of interest" description="Disordered" evidence="1">
    <location>
        <begin position="1"/>
        <end position="50"/>
    </location>
</feature>